<comment type="caution">
    <text evidence="3">The sequence shown here is derived from an EMBL/GenBank/DDBJ whole genome shotgun (WGS) entry which is preliminary data.</text>
</comment>
<evidence type="ECO:0000313" key="3">
    <source>
        <dbReference type="EMBL" id="TCV89695.1"/>
    </source>
</evidence>
<dbReference type="RefSeq" id="WP_132226558.1">
    <property type="nucleotide sequence ID" value="NZ_DBGCPY010000077.1"/>
</dbReference>
<dbReference type="GO" id="GO:0003676">
    <property type="term" value="F:nucleic acid binding"/>
    <property type="evidence" value="ECO:0007669"/>
    <property type="project" value="InterPro"/>
</dbReference>
<dbReference type="Gene3D" id="3.30.420.10">
    <property type="entry name" value="Ribonuclease H-like superfamily/Ribonuclease H"/>
    <property type="match status" value="1"/>
</dbReference>
<reference evidence="3 4" key="1">
    <citation type="submission" date="2019-03" db="EMBL/GenBank/DDBJ databases">
        <title>Genomic Encyclopedia of Type Strains, Phase IV (KMG-IV): sequencing the most valuable type-strain genomes for metagenomic binning, comparative biology and taxonomic classification.</title>
        <authorList>
            <person name="Goeker M."/>
        </authorList>
    </citation>
    <scope>NUCLEOTIDE SEQUENCE [LARGE SCALE GENOMIC DNA]</scope>
    <source>
        <strain evidence="3 4">DSM 29487</strain>
    </source>
</reference>
<dbReference type="InterPro" id="IPR001584">
    <property type="entry name" value="Integrase_cat-core"/>
</dbReference>
<dbReference type="Proteomes" id="UP000295515">
    <property type="component" value="Unassembled WGS sequence"/>
</dbReference>
<dbReference type="Pfam" id="PF22483">
    <property type="entry name" value="Mu-transpos_C_2"/>
    <property type="match status" value="1"/>
</dbReference>
<sequence>MERNIIGDLLILKQLNIKPNFSELARIYDMDRHTVAKYWRNGGIKHMERKSRKSILDQYEEEIRTLLKKPGVNKRAAYEYLLDKYGSDHIGTYNNFKYYTWKREMQPQKSSKPHVRFETKPGQQLQVDWKENLKITTVHGEAIEFNIMTSTLGYSREHIFIYTKGKTTEDFLRCIIDTLNRLGGAPEYILTDNMTAVVSITNGTKRKHEKIKAFENDTGIKIRLCKTRSPQTKGKDESANRFISWLNAYDGEIRDEGHLIELIERLNMKVNSTVNQTTNVPPHVLFKKEKEYLKPLPSKVLLDSYVDHVITQTVPPTLLVTYKGSGYSVPTKLINKRVKMIPIENKLYIYFNTELITVHQINQNKFNYHLDHYQEALHKSIHNKEVDIDAVAQENLKLMERIGK</sequence>
<accession>A0A4R3YB82</accession>
<keyword evidence="4" id="KW-1185">Reference proteome</keyword>
<feature type="domain" description="Integrase catalytic" evidence="2">
    <location>
        <begin position="117"/>
        <end position="290"/>
    </location>
</feature>
<dbReference type="PANTHER" id="PTHR35004:SF6">
    <property type="entry name" value="TRANSPOSASE"/>
    <property type="match status" value="1"/>
</dbReference>
<dbReference type="NCBIfam" id="NF033546">
    <property type="entry name" value="transpos_IS21"/>
    <property type="match status" value="1"/>
</dbReference>
<dbReference type="InterPro" id="IPR036397">
    <property type="entry name" value="RNaseH_sf"/>
</dbReference>
<dbReference type="SUPFAM" id="SSF53098">
    <property type="entry name" value="Ribonuclease H-like"/>
    <property type="match status" value="1"/>
</dbReference>
<protein>
    <submittedName>
        <fullName evidence="3">Transposase</fullName>
    </submittedName>
</protein>
<comment type="similarity">
    <text evidence="1">Belongs to the transposase IS21/IS408/IS1162 family.</text>
</comment>
<dbReference type="PROSITE" id="PS50994">
    <property type="entry name" value="INTEGRASE"/>
    <property type="match status" value="1"/>
</dbReference>
<dbReference type="InterPro" id="IPR054353">
    <property type="entry name" value="IstA-like_C"/>
</dbReference>
<evidence type="ECO:0000259" key="2">
    <source>
        <dbReference type="PROSITE" id="PS50994"/>
    </source>
</evidence>
<name>A0A4R3YB82_9FIRM</name>
<dbReference type="PANTHER" id="PTHR35004">
    <property type="entry name" value="TRANSPOSASE RV3428C-RELATED"/>
    <property type="match status" value="1"/>
</dbReference>
<dbReference type="InterPro" id="IPR012337">
    <property type="entry name" value="RNaseH-like_sf"/>
</dbReference>
<dbReference type="Pfam" id="PF00665">
    <property type="entry name" value="rve"/>
    <property type="match status" value="1"/>
</dbReference>
<proteinExistence type="inferred from homology"/>
<dbReference type="EMBL" id="SMCQ01000051">
    <property type="protein sequence ID" value="TCV89695.1"/>
    <property type="molecule type" value="Genomic_DNA"/>
</dbReference>
<dbReference type="AlphaFoldDB" id="A0A4R3YB82"/>
<dbReference type="GeneID" id="98916951"/>
<gene>
    <name evidence="3" type="ORF">EDD60_1512</name>
</gene>
<organism evidence="3 4">
    <name type="scientific">Longibaculum muris</name>
    <dbReference type="NCBI Taxonomy" id="1796628"/>
    <lineage>
        <taxon>Bacteria</taxon>
        <taxon>Bacillati</taxon>
        <taxon>Bacillota</taxon>
        <taxon>Erysipelotrichia</taxon>
        <taxon>Erysipelotrichales</taxon>
        <taxon>Coprobacillaceae</taxon>
        <taxon>Longibaculum</taxon>
    </lineage>
</organism>
<evidence type="ECO:0000256" key="1">
    <source>
        <dbReference type="ARBA" id="ARBA00009277"/>
    </source>
</evidence>
<evidence type="ECO:0000313" key="4">
    <source>
        <dbReference type="Proteomes" id="UP000295515"/>
    </source>
</evidence>
<dbReference type="GO" id="GO:0015074">
    <property type="term" value="P:DNA integration"/>
    <property type="evidence" value="ECO:0007669"/>
    <property type="project" value="InterPro"/>
</dbReference>